<evidence type="ECO:0000256" key="1">
    <source>
        <dbReference type="SAM" id="MobiDB-lite"/>
    </source>
</evidence>
<evidence type="ECO:0000313" key="2">
    <source>
        <dbReference type="EMBL" id="KNC70485.1"/>
    </source>
</evidence>
<organism evidence="2 3">
    <name type="scientific">Sphaeroforma arctica JP610</name>
    <dbReference type="NCBI Taxonomy" id="667725"/>
    <lineage>
        <taxon>Eukaryota</taxon>
        <taxon>Ichthyosporea</taxon>
        <taxon>Ichthyophonida</taxon>
        <taxon>Sphaeroforma</taxon>
    </lineage>
</organism>
<proteinExistence type="predicted"/>
<accession>A0A0L0F190</accession>
<dbReference type="GeneID" id="25917491"/>
<evidence type="ECO:0000313" key="3">
    <source>
        <dbReference type="Proteomes" id="UP000054560"/>
    </source>
</evidence>
<name>A0A0L0F190_9EUKA</name>
<feature type="compositionally biased region" description="Polar residues" evidence="1">
    <location>
        <begin position="11"/>
        <end position="22"/>
    </location>
</feature>
<feature type="region of interest" description="Disordered" evidence="1">
    <location>
        <begin position="1"/>
        <end position="23"/>
    </location>
</feature>
<dbReference type="RefSeq" id="XP_014144387.1">
    <property type="nucleotide sequence ID" value="XM_014288912.1"/>
</dbReference>
<dbReference type="EMBL" id="KQ251039">
    <property type="protein sequence ID" value="KNC70485.1"/>
    <property type="molecule type" value="Genomic_DNA"/>
</dbReference>
<reference evidence="2 3" key="1">
    <citation type="submission" date="2011-02" db="EMBL/GenBank/DDBJ databases">
        <title>The Genome Sequence of Sphaeroforma arctica JP610.</title>
        <authorList>
            <consortium name="The Broad Institute Genome Sequencing Platform"/>
            <person name="Russ C."/>
            <person name="Cuomo C."/>
            <person name="Young S.K."/>
            <person name="Zeng Q."/>
            <person name="Gargeya S."/>
            <person name="Alvarado L."/>
            <person name="Berlin A."/>
            <person name="Chapman S.B."/>
            <person name="Chen Z."/>
            <person name="Freedman E."/>
            <person name="Gellesch M."/>
            <person name="Goldberg J."/>
            <person name="Griggs A."/>
            <person name="Gujja S."/>
            <person name="Heilman E."/>
            <person name="Heiman D."/>
            <person name="Howarth C."/>
            <person name="Mehta T."/>
            <person name="Neiman D."/>
            <person name="Pearson M."/>
            <person name="Roberts A."/>
            <person name="Saif S."/>
            <person name="Shea T."/>
            <person name="Shenoy N."/>
            <person name="Sisk P."/>
            <person name="Stolte C."/>
            <person name="Sykes S."/>
            <person name="White J."/>
            <person name="Yandava C."/>
            <person name="Burger G."/>
            <person name="Gray M.W."/>
            <person name="Holland P.W.H."/>
            <person name="King N."/>
            <person name="Lang F.B.F."/>
            <person name="Roger A.J."/>
            <person name="Ruiz-Trillo I."/>
            <person name="Haas B."/>
            <person name="Nusbaum C."/>
            <person name="Birren B."/>
        </authorList>
    </citation>
    <scope>NUCLEOTIDE SEQUENCE [LARGE SCALE GENOMIC DNA]</scope>
    <source>
        <strain evidence="2 3">JP610</strain>
    </source>
</reference>
<keyword evidence="3" id="KW-1185">Reference proteome</keyword>
<protein>
    <submittedName>
        <fullName evidence="2">Uncharacterized protein</fullName>
    </submittedName>
</protein>
<sequence>DALKDTPEVAATSQSTAGQSESEIGGQFGIKLRVWTPGPAAESALLAQIAARTNQAIVEYLMEKTCESVPVVLDEACEAVEVCYLL</sequence>
<dbReference type="AlphaFoldDB" id="A0A0L0F190"/>
<gene>
    <name evidence="2" type="ORF">SARC_16987</name>
</gene>
<feature type="non-terminal residue" evidence="2">
    <location>
        <position position="1"/>
    </location>
</feature>
<dbReference type="Proteomes" id="UP000054560">
    <property type="component" value="Unassembled WGS sequence"/>
</dbReference>